<name>A0A1C7M0S1_GRIFR</name>
<feature type="compositionally biased region" description="Low complexity" evidence="2">
    <location>
        <begin position="734"/>
        <end position="748"/>
    </location>
</feature>
<dbReference type="EMBL" id="LUGG01000014">
    <property type="protein sequence ID" value="OBZ70016.1"/>
    <property type="molecule type" value="Genomic_DNA"/>
</dbReference>
<protein>
    <submittedName>
        <fullName evidence="3">Uncharacterized protein</fullName>
    </submittedName>
</protein>
<dbReference type="OMA" id="IMIPPPA"/>
<keyword evidence="4" id="KW-1185">Reference proteome</keyword>
<gene>
    <name evidence="3" type="ORF">A0H81_09788</name>
</gene>
<feature type="compositionally biased region" description="Low complexity" evidence="2">
    <location>
        <begin position="433"/>
        <end position="446"/>
    </location>
</feature>
<feature type="coiled-coil region" evidence="1">
    <location>
        <begin position="3"/>
        <end position="44"/>
    </location>
</feature>
<reference evidence="3 4" key="1">
    <citation type="submission" date="2016-03" db="EMBL/GenBank/DDBJ databases">
        <title>Whole genome sequencing of Grifola frondosa 9006-11.</title>
        <authorList>
            <person name="Min B."/>
            <person name="Park H."/>
            <person name="Kim J.-G."/>
            <person name="Cho H."/>
            <person name="Oh Y.-L."/>
            <person name="Kong W.-S."/>
            <person name="Choi I.-G."/>
        </authorList>
    </citation>
    <scope>NUCLEOTIDE SEQUENCE [LARGE SCALE GENOMIC DNA]</scope>
    <source>
        <strain evidence="3 4">9006-11</strain>
    </source>
</reference>
<feature type="compositionally biased region" description="Pro residues" evidence="2">
    <location>
        <begin position="191"/>
        <end position="201"/>
    </location>
</feature>
<evidence type="ECO:0000256" key="1">
    <source>
        <dbReference type="SAM" id="Coils"/>
    </source>
</evidence>
<feature type="compositionally biased region" description="Basic and acidic residues" evidence="2">
    <location>
        <begin position="50"/>
        <end position="59"/>
    </location>
</feature>
<sequence>MQLQNARHEIHRAQDLLDTVEAQRVEAEEEAAKLRSDVRKLKQERIIQLAREEGRRQGYEEGLVQGRAIGFEEGRASRYSRGHKTRASDPSETPDEASGGDESPPSGPSAPSFQESEPRNTDSYTQPLDNNLPIPPPVTTPASKDYDTRPISVYNVLTSPSHPPVDYPPDGWIPKMDEDMRIRLPPQHELGPPPPVSPPPGVILSKDMAEERPAIMIPPPAVDHGDSALVSDTDSLTTPVGRYPRHRRRGSSESQSTTLSQFEMLAPLNNATRNVVRERPSVLSAISEERERSSSMSSPTHSYAATSSPSFQMPLARPSPPAHHIHLSDDLPHPRDIYMRPRSSQSSLNTGYIAAPTPSSMPVPQARSNRGSMSSNEGIPITIVPPSRPESNLSRISAEHTLLSANDVPPSPQSQAQISPQTSVQPPPPVIPPTASIPVSLEQLPPGFVPSGPPQPSGPFTPQAVQPSMLNRITPQSIYRNGSSPAGVPLPSSSYAGTPSIRSDAIPGTFPTSEPPVIPLLPSSAGSQTGLASARGPYSRSRAKGSSSDSDDAVSSRMSDSMDSLTTPPARTRKLSGRSTPAYDVAPLTPGVSYSMIPPTPRSTTSMSSHATRAARVPLPPSTSTSAASLPMNAAYPYAPTPFNRSTPALDAGRPPSAMERPRSPFIGSGRNLASPSPSPAPLPIHVPQVVQMPSPEVRNIALNDDSMRSVIDMEPVPVVSASTRMSRTASPGSSTLTSVTAASATTSKSKKAKKKGKKSKIASVEEVPDEEE</sequence>
<proteinExistence type="predicted"/>
<feature type="compositionally biased region" description="Pro residues" evidence="2">
    <location>
        <begin position="447"/>
        <end position="459"/>
    </location>
</feature>
<feature type="region of interest" description="Disordered" evidence="2">
    <location>
        <begin position="217"/>
        <end position="259"/>
    </location>
</feature>
<evidence type="ECO:0000256" key="2">
    <source>
        <dbReference type="SAM" id="MobiDB-lite"/>
    </source>
</evidence>
<feature type="compositionally biased region" description="Low complexity" evidence="2">
    <location>
        <begin position="100"/>
        <end position="112"/>
    </location>
</feature>
<dbReference type="Proteomes" id="UP000092993">
    <property type="component" value="Unassembled WGS sequence"/>
</dbReference>
<accession>A0A1C7M0S1</accession>
<feature type="region of interest" description="Disordered" evidence="2">
    <location>
        <begin position="645"/>
        <end position="686"/>
    </location>
</feature>
<feature type="compositionally biased region" description="Polar residues" evidence="2">
    <location>
        <begin position="299"/>
        <end position="311"/>
    </location>
</feature>
<feature type="compositionally biased region" description="Polar residues" evidence="2">
    <location>
        <begin position="464"/>
        <end position="484"/>
    </location>
</feature>
<feature type="region of interest" description="Disordered" evidence="2">
    <location>
        <begin position="404"/>
        <end position="628"/>
    </location>
</feature>
<organism evidence="3 4">
    <name type="scientific">Grifola frondosa</name>
    <name type="common">Maitake</name>
    <name type="synonym">Polyporus frondosus</name>
    <dbReference type="NCBI Taxonomy" id="5627"/>
    <lineage>
        <taxon>Eukaryota</taxon>
        <taxon>Fungi</taxon>
        <taxon>Dikarya</taxon>
        <taxon>Basidiomycota</taxon>
        <taxon>Agaricomycotina</taxon>
        <taxon>Agaricomycetes</taxon>
        <taxon>Polyporales</taxon>
        <taxon>Grifolaceae</taxon>
        <taxon>Grifola</taxon>
    </lineage>
</organism>
<dbReference type="AlphaFoldDB" id="A0A1C7M0S1"/>
<feature type="region of interest" description="Disordered" evidence="2">
    <location>
        <begin position="722"/>
        <end position="773"/>
    </location>
</feature>
<keyword evidence="1" id="KW-0175">Coiled coil</keyword>
<comment type="caution">
    <text evidence="3">The sequence shown here is derived from an EMBL/GenBank/DDBJ whole genome shotgun (WGS) entry which is preliminary data.</text>
</comment>
<feature type="compositionally biased region" description="Polar residues" evidence="2">
    <location>
        <begin position="491"/>
        <end position="501"/>
    </location>
</feature>
<feature type="compositionally biased region" description="Polar residues" evidence="2">
    <location>
        <begin position="357"/>
        <end position="377"/>
    </location>
</feature>
<feature type="region of interest" description="Disordered" evidence="2">
    <location>
        <begin position="285"/>
        <end position="323"/>
    </location>
</feature>
<feature type="compositionally biased region" description="Basic residues" evidence="2">
    <location>
        <begin position="749"/>
        <end position="761"/>
    </location>
</feature>
<feature type="compositionally biased region" description="Low complexity" evidence="2">
    <location>
        <begin position="413"/>
        <end position="424"/>
    </location>
</feature>
<dbReference type="OrthoDB" id="3268221at2759"/>
<feature type="region of interest" description="Disordered" evidence="2">
    <location>
        <begin position="342"/>
        <end position="392"/>
    </location>
</feature>
<feature type="compositionally biased region" description="Low complexity" evidence="2">
    <location>
        <begin position="544"/>
        <end position="564"/>
    </location>
</feature>
<evidence type="ECO:0000313" key="4">
    <source>
        <dbReference type="Proteomes" id="UP000092993"/>
    </source>
</evidence>
<feature type="region of interest" description="Disordered" evidence="2">
    <location>
        <begin position="50"/>
        <end position="204"/>
    </location>
</feature>
<dbReference type="STRING" id="5627.A0A1C7M0S1"/>
<feature type="compositionally biased region" description="Polar residues" evidence="2">
    <location>
        <begin position="722"/>
        <end position="733"/>
    </location>
</feature>
<evidence type="ECO:0000313" key="3">
    <source>
        <dbReference type="EMBL" id="OBZ70016.1"/>
    </source>
</evidence>